<organism evidence="6 7">
    <name type="scientific">Dentiradicibacter hellwigii</name>
    <dbReference type="NCBI Taxonomy" id="3149053"/>
    <lineage>
        <taxon>Bacteria</taxon>
        <taxon>Pseudomonadati</taxon>
        <taxon>Pseudomonadota</taxon>
        <taxon>Betaproteobacteria</taxon>
        <taxon>Rhodocyclales</taxon>
        <taxon>Rhodocyclaceae</taxon>
        <taxon>Dentiradicibacter</taxon>
    </lineage>
</organism>
<evidence type="ECO:0000313" key="6">
    <source>
        <dbReference type="EMBL" id="MFA9950984.1"/>
    </source>
</evidence>
<evidence type="ECO:0000256" key="1">
    <source>
        <dbReference type="ARBA" id="ARBA00001966"/>
    </source>
</evidence>
<evidence type="ECO:0000256" key="3">
    <source>
        <dbReference type="ARBA" id="ARBA00022723"/>
    </source>
</evidence>
<dbReference type="InterPro" id="IPR007197">
    <property type="entry name" value="rSAM"/>
</dbReference>
<dbReference type="InterPro" id="IPR013785">
    <property type="entry name" value="Aldolase_TIM"/>
</dbReference>
<keyword evidence="2" id="KW-0949">S-adenosyl-L-methionine</keyword>
<keyword evidence="7" id="KW-1185">Reference proteome</keyword>
<dbReference type="RefSeq" id="WP_418892070.1">
    <property type="nucleotide sequence ID" value="NZ_JBEUWX010000003.1"/>
</dbReference>
<evidence type="ECO:0000256" key="2">
    <source>
        <dbReference type="ARBA" id="ARBA00022691"/>
    </source>
</evidence>
<keyword evidence="5" id="KW-0411">Iron-sulfur</keyword>
<accession>A0ABV4UK88</accession>
<protein>
    <submittedName>
        <fullName evidence="6">Radical SAM protein</fullName>
    </submittedName>
</protein>
<gene>
    <name evidence="6" type="ORF">ABCS64_11720</name>
</gene>
<evidence type="ECO:0000313" key="7">
    <source>
        <dbReference type="Proteomes" id="UP001574673"/>
    </source>
</evidence>
<keyword evidence="3" id="KW-0479">Metal-binding</keyword>
<proteinExistence type="predicted"/>
<dbReference type="Proteomes" id="UP001574673">
    <property type="component" value="Unassembled WGS sequence"/>
</dbReference>
<evidence type="ECO:0000256" key="5">
    <source>
        <dbReference type="ARBA" id="ARBA00023014"/>
    </source>
</evidence>
<dbReference type="SUPFAM" id="SSF102114">
    <property type="entry name" value="Radical SAM enzymes"/>
    <property type="match status" value="1"/>
</dbReference>
<name>A0ABV4UK88_9RHOO</name>
<comment type="caution">
    <text evidence="6">The sequence shown here is derived from an EMBL/GenBank/DDBJ whole genome shotgun (WGS) entry which is preliminary data.</text>
</comment>
<reference evidence="7" key="1">
    <citation type="submission" date="2024-06" db="EMBL/GenBank/DDBJ databases">
        <title>Radixoralia hellwigii gen. nov., sp nov., isolated from a root canal in the human oral cavity.</title>
        <authorList>
            <person name="Bartsch S."/>
            <person name="Wittmer A."/>
            <person name="Schulz A.-K."/>
            <person name="Neumann-Schaal M."/>
            <person name="Wolf J."/>
            <person name="Gronow S."/>
            <person name="Tennert C."/>
            <person name="Haecker G."/>
            <person name="Cieplik F."/>
            <person name="Al-Ahmad A."/>
        </authorList>
    </citation>
    <scope>NUCLEOTIDE SEQUENCE [LARGE SCALE GENOMIC DNA]</scope>
    <source>
        <strain evidence="7">Wk13</strain>
    </source>
</reference>
<keyword evidence="4" id="KW-0408">Iron</keyword>
<evidence type="ECO:0000256" key="4">
    <source>
        <dbReference type="ARBA" id="ARBA00023004"/>
    </source>
</evidence>
<dbReference type="Gene3D" id="3.20.20.70">
    <property type="entry name" value="Aldolase class I"/>
    <property type="match status" value="1"/>
</dbReference>
<comment type="cofactor">
    <cofactor evidence="1">
        <name>[4Fe-4S] cluster</name>
        <dbReference type="ChEBI" id="CHEBI:49883"/>
    </cofactor>
</comment>
<sequence>MLTVSDHRRDSAGMTYVYPVVSRRAGGVSVGINLNTNNACNWACLYCQVPELKRGGPPPIDLDRLEMELRCFLREAVHGDYLVRNAPPEARRLVDVAFSGNGEPTSAVEFADAVLRLERVLQDLSLLGVLKVRLITNGSLMHRENVQLGLARIARLGGEVWFKLDRATAAGVRRINGVGRFSSARLCATVRQCAQLVPIWIQTCWFALDGEAPSALEQDAYLACIDLLRPHIQGVLLYGPARPSLQPESFRISAVPPAIMQGVADRIKVLGVKVIMTP</sequence>
<dbReference type="CDD" id="cd01335">
    <property type="entry name" value="Radical_SAM"/>
    <property type="match status" value="1"/>
</dbReference>
<dbReference type="EMBL" id="JBEUWX010000003">
    <property type="protein sequence ID" value="MFA9950984.1"/>
    <property type="molecule type" value="Genomic_DNA"/>
</dbReference>
<dbReference type="InterPro" id="IPR058240">
    <property type="entry name" value="rSAM_sf"/>
</dbReference>
<dbReference type="SFLD" id="SFLDS00029">
    <property type="entry name" value="Radical_SAM"/>
    <property type="match status" value="1"/>
</dbReference>